<reference evidence="1 2" key="1">
    <citation type="submission" date="2020-08" db="EMBL/GenBank/DDBJ databases">
        <title>Genomic Encyclopedia of Type Strains, Phase IV (KMG-IV): sequencing the most valuable type-strain genomes for metagenomic binning, comparative biology and taxonomic classification.</title>
        <authorList>
            <person name="Goeker M."/>
        </authorList>
    </citation>
    <scope>NUCLEOTIDE SEQUENCE [LARGE SCALE GENOMIC DNA]</scope>
    <source>
        <strain evidence="1 2">DSM 102189</strain>
    </source>
</reference>
<protein>
    <recommendedName>
        <fullName evidence="3">Right-handed parallel beta-helix repeat-containing protein</fullName>
    </recommendedName>
</protein>
<dbReference type="EMBL" id="JACIIV010000006">
    <property type="protein sequence ID" value="MBB6226877.1"/>
    <property type="molecule type" value="Genomic_DNA"/>
</dbReference>
<evidence type="ECO:0008006" key="3">
    <source>
        <dbReference type="Google" id="ProtNLM"/>
    </source>
</evidence>
<keyword evidence="2" id="KW-1185">Reference proteome</keyword>
<accession>A0A841L2J9</accession>
<dbReference type="Proteomes" id="UP000538147">
    <property type="component" value="Unassembled WGS sequence"/>
</dbReference>
<comment type="caution">
    <text evidence="1">The sequence shown here is derived from an EMBL/GenBank/DDBJ whole genome shotgun (WGS) entry which is preliminary data.</text>
</comment>
<gene>
    <name evidence="1" type="ORF">FHS79_001039</name>
</gene>
<organism evidence="1 2">
    <name type="scientific">Polymorphobacter multimanifer</name>
    <dbReference type="NCBI Taxonomy" id="1070431"/>
    <lineage>
        <taxon>Bacteria</taxon>
        <taxon>Pseudomonadati</taxon>
        <taxon>Pseudomonadota</taxon>
        <taxon>Alphaproteobacteria</taxon>
        <taxon>Sphingomonadales</taxon>
        <taxon>Sphingosinicellaceae</taxon>
        <taxon>Polymorphobacter</taxon>
    </lineage>
</organism>
<dbReference type="InterPro" id="IPR012334">
    <property type="entry name" value="Pectin_lyas_fold"/>
</dbReference>
<dbReference type="Gene3D" id="2.160.20.10">
    <property type="entry name" value="Single-stranded right-handed beta-helix, Pectin lyase-like"/>
    <property type="match status" value="1"/>
</dbReference>
<evidence type="ECO:0000313" key="1">
    <source>
        <dbReference type="EMBL" id="MBB6226877.1"/>
    </source>
</evidence>
<dbReference type="RefSeq" id="WP_184196410.1">
    <property type="nucleotide sequence ID" value="NZ_JACIIV010000006.1"/>
</dbReference>
<sequence length="306" mass="32691">MSIAAMLAAAVLLATPETATRELGKAAAGDVVRFAPGDYGRVTIKDKRFQPRLTLEAGDARMRLFLIDSSGIDVVGGQFGGTRAAAPDGGASAEMTRYDADGKRSIPSAGGGDLQTGYGAMIKGSSHVEFRDGLFHDARKGLIISHSTDVVARDLRFERMSSDGINIAAAQRVLVERIECHDFDPSPGAHPDCVQLWSPPSGATADITVRDSLARGRTQGFAGFNHPKKGQTGFDRIRFIDNRAEVSFPHGISIYDCRDCEITGNVARPYTGAKHRVIVRVIRCTDCVVADNSNGPRPVRAPAPKG</sequence>
<proteinExistence type="predicted"/>
<name>A0A841L2J9_9SPHN</name>
<dbReference type="SUPFAM" id="SSF51126">
    <property type="entry name" value="Pectin lyase-like"/>
    <property type="match status" value="1"/>
</dbReference>
<dbReference type="AlphaFoldDB" id="A0A841L2J9"/>
<dbReference type="InterPro" id="IPR011050">
    <property type="entry name" value="Pectin_lyase_fold/virulence"/>
</dbReference>
<evidence type="ECO:0000313" key="2">
    <source>
        <dbReference type="Proteomes" id="UP000538147"/>
    </source>
</evidence>